<feature type="transmembrane region" description="Helical" evidence="5">
    <location>
        <begin position="182"/>
        <end position="202"/>
    </location>
</feature>
<feature type="transmembrane region" description="Helical" evidence="5">
    <location>
        <begin position="385"/>
        <end position="407"/>
    </location>
</feature>
<sequence length="468" mass="52870">MDLFFPQRLARYDLRTSESFDCQEAFGYGAFQKRLFFLLILSAVSVLCQTSIVTIVFGDVDHWCKRPRGFNISATEWKNIAIPLEADGRHSQCRVYQRCMPPVDFSLPNRERMDSDVLAQPHASTGSTYEYGWYNECLNGASETANDTQEIHCDEWEYDDSAASFTAVSTWDMVCHRRPRRIAVVALQYAGAVVFVVTSGIYADSLSRRTCLVASAAALLAITICTFLANTYYVYAIARFLAGGFTAVNEVFSVIIPFEVTTHAHRPQQVILWHLVGVLPAEVWEILIRRVPMFWSLKQLIFLAPTALLLPVSLTAPESPRWLVAKGRMQEAETVMMQAAETNNFPLPNTSALIDKLREQVKARTCCTEACDQEILDSNSLRRRALAMFFTFFSMTFSYYVAVFATASSHEAWMPYGVVAATLLACGVMHVLVTDITLGDGDEHVRRDDCRHRLLAEFRRRCWSGNDQ</sequence>
<dbReference type="VEuPathDB" id="VectorBase:LOC119187214"/>
<evidence type="ECO:0000256" key="3">
    <source>
        <dbReference type="ARBA" id="ARBA00022989"/>
    </source>
</evidence>
<dbReference type="EMBL" id="JABSTU010006512">
    <property type="protein sequence ID" value="KAH7932587.1"/>
    <property type="molecule type" value="Genomic_DNA"/>
</dbReference>
<name>A0A9J6CUR9_RHIMP</name>
<organism evidence="6 7">
    <name type="scientific">Rhipicephalus microplus</name>
    <name type="common">Cattle tick</name>
    <name type="synonym">Boophilus microplus</name>
    <dbReference type="NCBI Taxonomy" id="6941"/>
    <lineage>
        <taxon>Eukaryota</taxon>
        <taxon>Metazoa</taxon>
        <taxon>Ecdysozoa</taxon>
        <taxon>Arthropoda</taxon>
        <taxon>Chelicerata</taxon>
        <taxon>Arachnida</taxon>
        <taxon>Acari</taxon>
        <taxon>Parasitiformes</taxon>
        <taxon>Ixodida</taxon>
        <taxon>Ixodoidea</taxon>
        <taxon>Ixodidae</taxon>
        <taxon>Rhipicephalinae</taxon>
        <taxon>Rhipicephalus</taxon>
        <taxon>Boophilus</taxon>
    </lineage>
</organism>
<keyword evidence="3 5" id="KW-1133">Transmembrane helix</keyword>
<feature type="transmembrane region" description="Helical" evidence="5">
    <location>
        <begin position="214"/>
        <end position="233"/>
    </location>
</feature>
<keyword evidence="7" id="KW-1185">Reference proteome</keyword>
<evidence type="ECO:0000256" key="2">
    <source>
        <dbReference type="ARBA" id="ARBA00022692"/>
    </source>
</evidence>
<dbReference type="GO" id="GO:0016020">
    <property type="term" value="C:membrane"/>
    <property type="evidence" value="ECO:0007669"/>
    <property type="project" value="UniProtKB-SubCell"/>
</dbReference>
<evidence type="ECO:0000313" key="7">
    <source>
        <dbReference type="Proteomes" id="UP000821866"/>
    </source>
</evidence>
<dbReference type="Proteomes" id="UP000821866">
    <property type="component" value="Unassembled WGS sequence"/>
</dbReference>
<comment type="caution">
    <text evidence="6">The sequence shown here is derived from an EMBL/GenBank/DDBJ whole genome shotgun (WGS) entry which is preliminary data.</text>
</comment>
<dbReference type="InterPro" id="IPR036259">
    <property type="entry name" value="MFS_trans_sf"/>
</dbReference>
<dbReference type="Pfam" id="PF00083">
    <property type="entry name" value="Sugar_tr"/>
    <property type="match status" value="1"/>
</dbReference>
<evidence type="ECO:0000256" key="4">
    <source>
        <dbReference type="ARBA" id="ARBA00023136"/>
    </source>
</evidence>
<dbReference type="AlphaFoldDB" id="A0A9J6CUR9"/>
<dbReference type="PANTHER" id="PTHR24064">
    <property type="entry name" value="SOLUTE CARRIER FAMILY 22 MEMBER"/>
    <property type="match status" value="1"/>
</dbReference>
<feature type="transmembrane region" description="Helical" evidence="5">
    <location>
        <begin position="35"/>
        <end position="58"/>
    </location>
</feature>
<accession>A0A9J6CUR9</accession>
<evidence type="ECO:0000256" key="5">
    <source>
        <dbReference type="SAM" id="Phobius"/>
    </source>
</evidence>
<dbReference type="GO" id="GO:0022857">
    <property type="term" value="F:transmembrane transporter activity"/>
    <property type="evidence" value="ECO:0007669"/>
    <property type="project" value="InterPro"/>
</dbReference>
<dbReference type="SUPFAM" id="SSF103473">
    <property type="entry name" value="MFS general substrate transporter"/>
    <property type="match status" value="1"/>
</dbReference>
<keyword evidence="4 5" id="KW-0472">Membrane</keyword>
<evidence type="ECO:0000256" key="1">
    <source>
        <dbReference type="ARBA" id="ARBA00004141"/>
    </source>
</evidence>
<reference evidence="6" key="2">
    <citation type="submission" date="2021-09" db="EMBL/GenBank/DDBJ databases">
        <authorList>
            <person name="Jia N."/>
            <person name="Wang J."/>
            <person name="Shi W."/>
            <person name="Du L."/>
            <person name="Sun Y."/>
            <person name="Zhan W."/>
            <person name="Jiang J."/>
            <person name="Wang Q."/>
            <person name="Zhang B."/>
            <person name="Ji P."/>
            <person name="Sakyi L.B."/>
            <person name="Cui X."/>
            <person name="Yuan T."/>
            <person name="Jiang B."/>
            <person name="Yang W."/>
            <person name="Lam T.T.-Y."/>
            <person name="Chang Q."/>
            <person name="Ding S."/>
            <person name="Wang X."/>
            <person name="Zhu J."/>
            <person name="Ruan X."/>
            <person name="Zhao L."/>
            <person name="Wei J."/>
            <person name="Que T."/>
            <person name="Du C."/>
            <person name="Cheng J."/>
            <person name="Dai P."/>
            <person name="Han X."/>
            <person name="Huang E."/>
            <person name="Gao Y."/>
            <person name="Liu J."/>
            <person name="Shao H."/>
            <person name="Ye R."/>
            <person name="Li L."/>
            <person name="Wei W."/>
            <person name="Wang X."/>
            <person name="Wang C."/>
            <person name="Huo Q."/>
            <person name="Li W."/>
            <person name="Guo W."/>
            <person name="Chen H."/>
            <person name="Chen S."/>
            <person name="Zhou L."/>
            <person name="Zhou L."/>
            <person name="Ni X."/>
            <person name="Tian J."/>
            <person name="Zhou Y."/>
            <person name="Sheng Y."/>
            <person name="Liu T."/>
            <person name="Pan Y."/>
            <person name="Xia L."/>
            <person name="Li J."/>
            <person name="Zhao F."/>
            <person name="Cao W."/>
        </authorList>
    </citation>
    <scope>NUCLEOTIDE SEQUENCE</scope>
    <source>
        <strain evidence="6">Rmic-2018</strain>
        <tissue evidence="6">Larvae</tissue>
    </source>
</reference>
<dbReference type="Gene3D" id="1.20.1250.20">
    <property type="entry name" value="MFS general substrate transporter like domains"/>
    <property type="match status" value="1"/>
</dbReference>
<dbReference type="InterPro" id="IPR005828">
    <property type="entry name" value="MFS_sugar_transport-like"/>
</dbReference>
<protein>
    <recommendedName>
        <fullName evidence="8">Organic cation/carnitine transporter</fullName>
    </recommendedName>
</protein>
<evidence type="ECO:0000313" key="6">
    <source>
        <dbReference type="EMBL" id="KAH7932587.1"/>
    </source>
</evidence>
<comment type="subcellular location">
    <subcellularLocation>
        <location evidence="1">Membrane</location>
        <topology evidence="1">Multi-pass membrane protein</topology>
    </subcellularLocation>
</comment>
<feature type="transmembrane region" description="Helical" evidence="5">
    <location>
        <begin position="413"/>
        <end position="433"/>
    </location>
</feature>
<keyword evidence="2 5" id="KW-0812">Transmembrane</keyword>
<proteinExistence type="predicted"/>
<gene>
    <name evidence="6" type="ORF">HPB51_029216</name>
</gene>
<evidence type="ECO:0008006" key="8">
    <source>
        <dbReference type="Google" id="ProtNLM"/>
    </source>
</evidence>
<reference evidence="6" key="1">
    <citation type="journal article" date="2020" name="Cell">
        <title>Large-Scale Comparative Analyses of Tick Genomes Elucidate Their Genetic Diversity and Vector Capacities.</title>
        <authorList>
            <consortium name="Tick Genome and Microbiome Consortium (TIGMIC)"/>
            <person name="Jia N."/>
            <person name="Wang J."/>
            <person name="Shi W."/>
            <person name="Du L."/>
            <person name="Sun Y."/>
            <person name="Zhan W."/>
            <person name="Jiang J.F."/>
            <person name="Wang Q."/>
            <person name="Zhang B."/>
            <person name="Ji P."/>
            <person name="Bell-Sakyi L."/>
            <person name="Cui X.M."/>
            <person name="Yuan T.T."/>
            <person name="Jiang B.G."/>
            <person name="Yang W.F."/>
            <person name="Lam T.T."/>
            <person name="Chang Q.C."/>
            <person name="Ding S.J."/>
            <person name="Wang X.J."/>
            <person name="Zhu J.G."/>
            <person name="Ruan X.D."/>
            <person name="Zhao L."/>
            <person name="Wei J.T."/>
            <person name="Ye R.Z."/>
            <person name="Que T.C."/>
            <person name="Du C.H."/>
            <person name="Zhou Y.H."/>
            <person name="Cheng J.X."/>
            <person name="Dai P.F."/>
            <person name="Guo W.B."/>
            <person name="Han X.H."/>
            <person name="Huang E.J."/>
            <person name="Li L.F."/>
            <person name="Wei W."/>
            <person name="Gao Y.C."/>
            <person name="Liu J.Z."/>
            <person name="Shao H.Z."/>
            <person name="Wang X."/>
            <person name="Wang C.C."/>
            <person name="Yang T.C."/>
            <person name="Huo Q.B."/>
            <person name="Li W."/>
            <person name="Chen H.Y."/>
            <person name="Chen S.E."/>
            <person name="Zhou L.G."/>
            <person name="Ni X.B."/>
            <person name="Tian J.H."/>
            <person name="Sheng Y."/>
            <person name="Liu T."/>
            <person name="Pan Y.S."/>
            <person name="Xia L.Y."/>
            <person name="Li J."/>
            <person name="Zhao F."/>
            <person name="Cao W.C."/>
        </authorList>
    </citation>
    <scope>NUCLEOTIDE SEQUENCE</scope>
    <source>
        <strain evidence="6">Rmic-2018</strain>
    </source>
</reference>